<evidence type="ECO:0000256" key="4">
    <source>
        <dbReference type="ARBA" id="ARBA00022692"/>
    </source>
</evidence>
<evidence type="ECO:0000256" key="1">
    <source>
        <dbReference type="ARBA" id="ARBA00004141"/>
    </source>
</evidence>
<dbReference type="GO" id="GO:0015031">
    <property type="term" value="P:protein transport"/>
    <property type="evidence" value="ECO:0007669"/>
    <property type="project" value="UniProtKB-KW"/>
</dbReference>
<evidence type="ECO:0000256" key="7">
    <source>
        <dbReference type="ARBA" id="ARBA00022989"/>
    </source>
</evidence>
<dbReference type="GO" id="GO:0016020">
    <property type="term" value="C:membrane"/>
    <property type="evidence" value="ECO:0007669"/>
    <property type="project" value="UniProtKB-SubCell"/>
</dbReference>
<dbReference type="InterPro" id="IPR004648">
    <property type="entry name" value="Oligpept_transpt"/>
</dbReference>
<evidence type="ECO:0000256" key="8">
    <source>
        <dbReference type="ARBA" id="ARBA00023136"/>
    </source>
</evidence>
<name>A0A507AUJ1_9PEZI</name>
<evidence type="ECO:0000256" key="9">
    <source>
        <dbReference type="SAM" id="MobiDB-lite"/>
    </source>
</evidence>
<dbReference type="EMBL" id="SKBQ01000077">
    <property type="protein sequence ID" value="TPX08528.1"/>
    <property type="molecule type" value="Genomic_DNA"/>
</dbReference>
<feature type="transmembrane region" description="Helical" evidence="10">
    <location>
        <begin position="703"/>
        <end position="721"/>
    </location>
</feature>
<proteinExistence type="inferred from homology"/>
<organism evidence="11 12">
    <name type="scientific">Thyridium curvatum</name>
    <dbReference type="NCBI Taxonomy" id="1093900"/>
    <lineage>
        <taxon>Eukaryota</taxon>
        <taxon>Fungi</taxon>
        <taxon>Dikarya</taxon>
        <taxon>Ascomycota</taxon>
        <taxon>Pezizomycotina</taxon>
        <taxon>Sordariomycetes</taxon>
        <taxon>Sordariomycetidae</taxon>
        <taxon>Thyridiales</taxon>
        <taxon>Thyridiaceae</taxon>
        <taxon>Thyridium</taxon>
    </lineage>
</organism>
<keyword evidence="3" id="KW-0813">Transport</keyword>
<dbReference type="GO" id="GO:0035673">
    <property type="term" value="F:oligopeptide transmembrane transporter activity"/>
    <property type="evidence" value="ECO:0007669"/>
    <property type="project" value="InterPro"/>
</dbReference>
<keyword evidence="4 10" id="KW-0812">Transmembrane</keyword>
<dbReference type="InParanoid" id="A0A507AUJ1"/>
<feature type="region of interest" description="Disordered" evidence="9">
    <location>
        <begin position="1"/>
        <end position="72"/>
    </location>
</feature>
<dbReference type="Pfam" id="PF03169">
    <property type="entry name" value="OPT"/>
    <property type="match status" value="1"/>
</dbReference>
<feature type="transmembrane region" description="Helical" evidence="10">
    <location>
        <begin position="366"/>
        <end position="385"/>
    </location>
</feature>
<evidence type="ECO:0000256" key="5">
    <source>
        <dbReference type="ARBA" id="ARBA00022856"/>
    </source>
</evidence>
<keyword evidence="8 10" id="KW-0472">Membrane</keyword>
<evidence type="ECO:0008006" key="13">
    <source>
        <dbReference type="Google" id="ProtNLM"/>
    </source>
</evidence>
<sequence length="833" mass="93420">MSANRFPGQNGLEPLGGNPEDAFLTGHSTGIEALSELGVHDIRAERRKTDTDEKTAAKDTQTDEKKHDNINDEISRVPDDEETIMPIGKGMTAQEKVENMEEIALYALHVEDDPSLDPWTFRTWALGIGLSGFSATLATIYQFKPQGITLSATFLCVISYVLALVLEQIPKIGVLRWLNPHPFNAKEHAAILIMSSTAAHSALAVEVIAVQRLWYEKTPNAGVCIFLIFASQLLGYGIAGLMRKILVYPTKASSPFFKINQFLYPANLPIMSLLETLHRKKSETKPQLKVFYWAFCLIFIWEVFPEYIMPILTAVNVFCLANRNSMLFTYLFGGGNGNEGLGFGALCLDFQYIGSASLYLPPLTQLNYFIGYILNIVVFMAIYYGNVWRARDFPFLSQLLFTGDSNSTSYQTFNQSTILDSHGVVNETLLMQEGVPYMASTFASYVLTQNLAITATITHLLLYNWDDLKNAWSFMAPSQLKHLLSLDTYRFWKSWKAREYTTEELDAMDPHYRLMIRYQDVPDWFYGMILLISGVVGLVCIYQAESGMAWWAFIIANAMAAIMILFTGAQFGLTGFKVPVQPIIQMIGAYLEPGRPLTNMYFTLFGYNSVAQGLMLLQDLKLGQYAKLSPRCTLTMQLVGTIVGALINYFVMISITDAQRGILLSIQGTHIWSGAALQSFNTQAITWGGLAKYLYSHGTRYQWVPLGLVLGFIAPVPLYILHRLFPKLKLDRLNISLISWHVGFLVTGINSAALSAFAVAFWSQYYLRRWKPEWFLRFNYVLCAGLDGGTQVLVFILTFALFGASGKPVPFPKYWGNNADGNLDYCKVDPGNG</sequence>
<evidence type="ECO:0000313" key="11">
    <source>
        <dbReference type="EMBL" id="TPX08528.1"/>
    </source>
</evidence>
<keyword evidence="6" id="KW-0653">Protein transport</keyword>
<feature type="transmembrane region" description="Helical" evidence="10">
    <location>
        <begin position="524"/>
        <end position="542"/>
    </location>
</feature>
<dbReference type="AlphaFoldDB" id="A0A507AUJ1"/>
<feature type="transmembrane region" description="Helical" evidence="10">
    <location>
        <begin position="778"/>
        <end position="804"/>
    </location>
</feature>
<comment type="similarity">
    <text evidence="2">Belongs to the oligopeptide OPT transporter family.</text>
</comment>
<accession>A0A507AUJ1</accession>
<feature type="transmembrane region" description="Helical" evidence="10">
    <location>
        <begin position="442"/>
        <end position="465"/>
    </location>
</feature>
<gene>
    <name evidence="11" type="ORF">E0L32_010015</name>
</gene>
<feature type="transmembrane region" description="Helical" evidence="10">
    <location>
        <begin position="742"/>
        <end position="766"/>
    </location>
</feature>
<feature type="transmembrane region" description="Helical" evidence="10">
    <location>
        <begin position="148"/>
        <end position="169"/>
    </location>
</feature>
<protein>
    <recommendedName>
        <fullName evidence="13">OPT superfamily oligopeptide transporter</fullName>
    </recommendedName>
</protein>
<feature type="transmembrane region" description="Helical" evidence="10">
    <location>
        <begin position="221"/>
        <end position="242"/>
    </location>
</feature>
<evidence type="ECO:0000256" key="10">
    <source>
        <dbReference type="SAM" id="Phobius"/>
    </source>
</evidence>
<dbReference type="RefSeq" id="XP_030990239.1">
    <property type="nucleotide sequence ID" value="XM_031132587.1"/>
</dbReference>
<feature type="compositionally biased region" description="Basic and acidic residues" evidence="9">
    <location>
        <begin position="38"/>
        <end position="72"/>
    </location>
</feature>
<dbReference type="NCBIfam" id="TIGR00728">
    <property type="entry name" value="OPT_sfam"/>
    <property type="match status" value="1"/>
</dbReference>
<feature type="transmembrane region" description="Helical" evidence="10">
    <location>
        <begin position="189"/>
        <end position="209"/>
    </location>
</feature>
<dbReference type="GeneID" id="41977462"/>
<evidence type="ECO:0000256" key="6">
    <source>
        <dbReference type="ARBA" id="ARBA00022927"/>
    </source>
</evidence>
<dbReference type="PANTHER" id="PTHR22601">
    <property type="entry name" value="ISP4 LIKE PROTEIN"/>
    <property type="match status" value="1"/>
</dbReference>
<keyword evidence="12" id="KW-1185">Reference proteome</keyword>
<evidence type="ECO:0000256" key="2">
    <source>
        <dbReference type="ARBA" id="ARBA00008807"/>
    </source>
</evidence>
<dbReference type="InterPro" id="IPR004813">
    <property type="entry name" value="OPT"/>
</dbReference>
<dbReference type="OrthoDB" id="9986677at2759"/>
<evidence type="ECO:0000313" key="12">
    <source>
        <dbReference type="Proteomes" id="UP000319257"/>
    </source>
</evidence>
<keyword evidence="7 10" id="KW-1133">Transmembrane helix</keyword>
<dbReference type="Proteomes" id="UP000319257">
    <property type="component" value="Unassembled WGS sequence"/>
</dbReference>
<comment type="subcellular location">
    <subcellularLocation>
        <location evidence="1">Membrane</location>
        <topology evidence="1">Multi-pass membrane protein</topology>
    </subcellularLocation>
</comment>
<feature type="transmembrane region" description="Helical" evidence="10">
    <location>
        <begin position="638"/>
        <end position="655"/>
    </location>
</feature>
<feature type="transmembrane region" description="Helical" evidence="10">
    <location>
        <begin position="549"/>
        <end position="569"/>
    </location>
</feature>
<evidence type="ECO:0000256" key="3">
    <source>
        <dbReference type="ARBA" id="ARBA00022448"/>
    </source>
</evidence>
<keyword evidence="5" id="KW-0571">Peptide transport</keyword>
<reference evidence="11 12" key="1">
    <citation type="submission" date="2019-06" db="EMBL/GenBank/DDBJ databases">
        <title>Draft genome sequence of the filamentous fungus Phialemoniopsis curvata isolated from diesel fuel.</title>
        <authorList>
            <person name="Varaljay V.A."/>
            <person name="Lyon W.J."/>
            <person name="Crouch A.L."/>
            <person name="Drake C.E."/>
            <person name="Hollomon J.M."/>
            <person name="Nadeau L.J."/>
            <person name="Nunn H.S."/>
            <person name="Stevenson B.S."/>
            <person name="Bojanowski C.L."/>
            <person name="Crookes-Goodson W.J."/>
        </authorList>
    </citation>
    <scope>NUCLEOTIDE SEQUENCE [LARGE SCALE GENOMIC DNA]</scope>
    <source>
        <strain evidence="11 12">D216</strain>
    </source>
</reference>
<comment type="caution">
    <text evidence="11">The sequence shown here is derived from an EMBL/GenBank/DDBJ whole genome shotgun (WGS) entry which is preliminary data.</text>
</comment>